<dbReference type="AlphaFoldDB" id="A0A7X5Y308"/>
<dbReference type="FunFam" id="3.40.50.1820:FF:000173">
    <property type="entry name" value="Alpha/beta hydrolase"/>
    <property type="match status" value="1"/>
</dbReference>
<name>A0A7X5Y308_9SPHN</name>
<dbReference type="InterPro" id="IPR029058">
    <property type="entry name" value="AB_hydrolase_fold"/>
</dbReference>
<dbReference type="PANTHER" id="PTHR42977">
    <property type="entry name" value="HYDROLASE-RELATED"/>
    <property type="match status" value="1"/>
</dbReference>
<evidence type="ECO:0000313" key="2">
    <source>
        <dbReference type="EMBL" id="NJB98795.1"/>
    </source>
</evidence>
<dbReference type="InterPro" id="IPR000639">
    <property type="entry name" value="Epox_hydrolase-like"/>
</dbReference>
<evidence type="ECO:0000313" key="3">
    <source>
        <dbReference type="Proteomes" id="UP000531251"/>
    </source>
</evidence>
<comment type="caution">
    <text evidence="2">The sequence shown here is derived from an EMBL/GenBank/DDBJ whole genome shotgun (WGS) entry which is preliminary data.</text>
</comment>
<dbReference type="RefSeq" id="WP_125972309.1">
    <property type="nucleotide sequence ID" value="NZ_BAAADY010000019.1"/>
</dbReference>
<keyword evidence="3" id="KW-1185">Reference proteome</keyword>
<dbReference type="SUPFAM" id="SSF53474">
    <property type="entry name" value="alpha/beta-Hydrolases"/>
    <property type="match status" value="1"/>
</dbReference>
<proteinExistence type="predicted"/>
<dbReference type="EMBL" id="JAATJB010000010">
    <property type="protein sequence ID" value="NJB98795.1"/>
    <property type="molecule type" value="Genomic_DNA"/>
</dbReference>
<dbReference type="Gene3D" id="3.40.50.1820">
    <property type="entry name" value="alpha/beta hydrolase"/>
    <property type="match status" value="1"/>
</dbReference>
<dbReference type="PRINTS" id="PR00111">
    <property type="entry name" value="ABHYDROLASE"/>
</dbReference>
<dbReference type="Proteomes" id="UP000531251">
    <property type="component" value="Unassembled WGS sequence"/>
</dbReference>
<reference evidence="2 3" key="1">
    <citation type="submission" date="2020-03" db="EMBL/GenBank/DDBJ databases">
        <title>Genomic Encyclopedia of Type Strains, Phase IV (KMG-IV): sequencing the most valuable type-strain genomes for metagenomic binning, comparative biology and taxonomic classification.</title>
        <authorList>
            <person name="Goeker M."/>
        </authorList>
    </citation>
    <scope>NUCLEOTIDE SEQUENCE [LARGE SCALE GENOMIC DNA]</scope>
    <source>
        <strain evidence="2 3">DSM 7225</strain>
    </source>
</reference>
<dbReference type="GO" id="GO:0004301">
    <property type="term" value="F:epoxide hydrolase activity"/>
    <property type="evidence" value="ECO:0007669"/>
    <property type="project" value="TreeGrafter"/>
</dbReference>
<evidence type="ECO:0000259" key="1">
    <source>
        <dbReference type="Pfam" id="PF00561"/>
    </source>
</evidence>
<dbReference type="InterPro" id="IPR051340">
    <property type="entry name" value="Haloalkane_dehalogenase"/>
</dbReference>
<accession>A0A7X5Y308</accession>
<dbReference type="PRINTS" id="PR00412">
    <property type="entry name" value="EPOXHYDRLASE"/>
</dbReference>
<feature type="domain" description="AB hydrolase-1" evidence="1">
    <location>
        <begin position="27"/>
        <end position="270"/>
    </location>
</feature>
<sequence length="284" mass="32245">MTTIRYRTVDVDGHVVFYREAGDPSRPTLLLLHGFPTSSHMFRDLIPLLADRFHLVAPDLPGFGQTEVKPRDRFTYSFDALARVIGRFTEVLDLQRYALYIFDYGAPTGLRLAMAHPERVTAIISQNGNAYEEGLSTGWSPIQRYWRDPSPENREALRELLTPASIRWQYEHGVPDTSLLSPDGSALDAWYTGGDEIDEIQLDLFGDYASNVALYPAFQAYFREHQPPLLAIWGRNDPFFLPAGAEAYRRDLPNAEIRFLDTGHFALETHALVIADAIRDFLPN</sequence>
<dbReference type="PANTHER" id="PTHR42977:SF1">
    <property type="entry name" value="BLR6576 PROTEIN"/>
    <property type="match status" value="1"/>
</dbReference>
<gene>
    <name evidence="2" type="ORF">GGR89_003132</name>
</gene>
<dbReference type="InterPro" id="IPR000073">
    <property type="entry name" value="AB_hydrolase_1"/>
</dbReference>
<dbReference type="Pfam" id="PF00561">
    <property type="entry name" value="Abhydrolase_1"/>
    <property type="match status" value="1"/>
</dbReference>
<protein>
    <submittedName>
        <fullName evidence="2">Pimeloyl-ACP methyl ester carboxylesterase</fullName>
    </submittedName>
</protein>
<organism evidence="2 3">
    <name type="scientific">Sphingomonas trueperi</name>
    <dbReference type="NCBI Taxonomy" id="53317"/>
    <lineage>
        <taxon>Bacteria</taxon>
        <taxon>Pseudomonadati</taxon>
        <taxon>Pseudomonadota</taxon>
        <taxon>Alphaproteobacteria</taxon>
        <taxon>Sphingomonadales</taxon>
        <taxon>Sphingomonadaceae</taxon>
        <taxon>Sphingomonas</taxon>
    </lineage>
</organism>